<feature type="transmembrane region" description="Helical" evidence="6">
    <location>
        <begin position="148"/>
        <end position="168"/>
    </location>
</feature>
<dbReference type="Proteomes" id="UP000825935">
    <property type="component" value="Chromosome 34"/>
</dbReference>
<evidence type="ECO:0000256" key="4">
    <source>
        <dbReference type="ARBA" id="ARBA00022989"/>
    </source>
</evidence>
<keyword evidence="4 6" id="KW-1133">Transmembrane helix</keyword>
<evidence type="ECO:0000256" key="5">
    <source>
        <dbReference type="ARBA" id="ARBA00023136"/>
    </source>
</evidence>
<feature type="transmembrane region" description="Helical" evidence="6">
    <location>
        <begin position="276"/>
        <end position="300"/>
    </location>
</feature>
<dbReference type="AlphaFoldDB" id="A0A8T2QJB9"/>
<dbReference type="EMBL" id="CM035439">
    <property type="protein sequence ID" value="KAH7284178.1"/>
    <property type="molecule type" value="Genomic_DNA"/>
</dbReference>
<comment type="subcellular location">
    <subcellularLocation>
        <location evidence="1">Membrane</location>
        <topology evidence="1">Multi-pass membrane protein</topology>
    </subcellularLocation>
</comment>
<dbReference type="InterPro" id="IPR005226">
    <property type="entry name" value="UPF0014_fam"/>
</dbReference>
<accession>A0A8T2QJB9</accession>
<comment type="similarity">
    <text evidence="2">Belongs to the UPF0014 family.</text>
</comment>
<evidence type="ECO:0000313" key="7">
    <source>
        <dbReference type="EMBL" id="KAH7284177.1"/>
    </source>
</evidence>
<dbReference type="OrthoDB" id="432685at2759"/>
<evidence type="ECO:0000256" key="1">
    <source>
        <dbReference type="ARBA" id="ARBA00004141"/>
    </source>
</evidence>
<protein>
    <submittedName>
        <fullName evidence="7">Uncharacterized protein</fullName>
    </submittedName>
</protein>
<dbReference type="GO" id="GO:0010044">
    <property type="term" value="P:response to aluminum ion"/>
    <property type="evidence" value="ECO:0007669"/>
    <property type="project" value="TreeGrafter"/>
</dbReference>
<reference evidence="7" key="1">
    <citation type="submission" date="2021-08" db="EMBL/GenBank/DDBJ databases">
        <title>WGS assembly of Ceratopteris richardii.</title>
        <authorList>
            <person name="Marchant D.B."/>
            <person name="Chen G."/>
            <person name="Jenkins J."/>
            <person name="Shu S."/>
            <person name="Leebens-Mack J."/>
            <person name="Grimwood J."/>
            <person name="Schmutz J."/>
            <person name="Soltis P."/>
            <person name="Soltis D."/>
            <person name="Chen Z.-H."/>
        </authorList>
    </citation>
    <scope>NUCLEOTIDE SEQUENCE</scope>
    <source>
        <strain evidence="7">Whitten #5841</strain>
        <tissue evidence="7">Leaf</tissue>
    </source>
</reference>
<keyword evidence="3 6" id="KW-0812">Transmembrane</keyword>
<keyword evidence="5 6" id="KW-0472">Membrane</keyword>
<dbReference type="EMBL" id="CM035439">
    <property type="protein sequence ID" value="KAH7284177.1"/>
    <property type="molecule type" value="Genomic_DNA"/>
</dbReference>
<dbReference type="PANTHER" id="PTHR30028:SF0">
    <property type="entry name" value="PROTEIN ALUMINUM SENSITIVE 3"/>
    <property type="match status" value="1"/>
</dbReference>
<proteinExistence type="inferred from homology"/>
<feature type="transmembrane region" description="Helical" evidence="6">
    <location>
        <begin position="118"/>
        <end position="136"/>
    </location>
</feature>
<name>A0A8T2QJB9_CERRI</name>
<comment type="caution">
    <text evidence="7">The sequence shown here is derived from an EMBL/GenBank/DDBJ whole genome shotgun (WGS) entry which is preliminary data.</text>
</comment>
<evidence type="ECO:0000313" key="8">
    <source>
        <dbReference type="Proteomes" id="UP000825935"/>
    </source>
</evidence>
<keyword evidence="8" id="KW-1185">Reference proteome</keyword>
<dbReference type="PANTHER" id="PTHR30028">
    <property type="entry name" value="UPF0014 INNER MEMBRANE PROTEIN YBBM-RELATED"/>
    <property type="match status" value="1"/>
</dbReference>
<dbReference type="OMA" id="IMGVRTE"/>
<sequence length="310" mass="33106">MKMFRIAERSLYAEISLHCVSSSKWGIRSPRSTGAYFCNPPLTLRVSSMLNWKSFDSPIVQTYGPLVSSFIPIGIAVAGCRTLGMGAEKEIVNAALRSSVQLAVLALALKSILEGDKIVASLVAVSLMVFVAGRTAGDRVKLLPRSHLVATSALVIGTLSVLGMMILLQAAPITPRYIIPTAGYIIGNSMSMVGSTMQELREGILRHKGQIEAALALGATPTQAVKSYIQRAVVQGMTPWIDSIKSAGLITIPGSMTGMLMVNMRPMTAVRIQVQLLYMLLGAAALSCAISSYLGSTFLFSDHDQLVAED</sequence>
<evidence type="ECO:0000256" key="2">
    <source>
        <dbReference type="ARBA" id="ARBA00005268"/>
    </source>
</evidence>
<dbReference type="EMBL" id="CM035439">
    <property type="protein sequence ID" value="KAH7284176.1"/>
    <property type="molecule type" value="Genomic_DNA"/>
</dbReference>
<evidence type="ECO:0000256" key="6">
    <source>
        <dbReference type="SAM" id="Phobius"/>
    </source>
</evidence>
<gene>
    <name evidence="7" type="ORF">KP509_34G042600</name>
</gene>
<organism evidence="7 8">
    <name type="scientific">Ceratopteris richardii</name>
    <name type="common">Triangle waterfern</name>
    <dbReference type="NCBI Taxonomy" id="49495"/>
    <lineage>
        <taxon>Eukaryota</taxon>
        <taxon>Viridiplantae</taxon>
        <taxon>Streptophyta</taxon>
        <taxon>Embryophyta</taxon>
        <taxon>Tracheophyta</taxon>
        <taxon>Polypodiopsida</taxon>
        <taxon>Polypodiidae</taxon>
        <taxon>Polypodiales</taxon>
        <taxon>Pteridineae</taxon>
        <taxon>Pteridaceae</taxon>
        <taxon>Parkerioideae</taxon>
        <taxon>Ceratopteris</taxon>
    </lineage>
</organism>
<dbReference type="Pfam" id="PF03649">
    <property type="entry name" value="UPF0014"/>
    <property type="match status" value="1"/>
</dbReference>
<evidence type="ECO:0000256" key="3">
    <source>
        <dbReference type="ARBA" id="ARBA00022692"/>
    </source>
</evidence>
<dbReference type="GO" id="GO:0005886">
    <property type="term" value="C:plasma membrane"/>
    <property type="evidence" value="ECO:0007669"/>
    <property type="project" value="TreeGrafter"/>
</dbReference>